<feature type="transmembrane region" description="Helical" evidence="5">
    <location>
        <begin position="43"/>
        <end position="63"/>
    </location>
</feature>
<dbReference type="InterPro" id="IPR051328">
    <property type="entry name" value="T7SS_ABC-Transporter"/>
</dbReference>
<dbReference type="Proteomes" id="UP001058429">
    <property type="component" value="Chromosome"/>
</dbReference>
<comment type="subcellular location">
    <subcellularLocation>
        <location evidence="1">Membrane</location>
        <topology evidence="1">Multi-pass membrane protein</topology>
    </subcellularLocation>
</comment>
<evidence type="ECO:0000256" key="4">
    <source>
        <dbReference type="ARBA" id="ARBA00023136"/>
    </source>
</evidence>
<evidence type="ECO:0000256" key="5">
    <source>
        <dbReference type="SAM" id="Phobius"/>
    </source>
</evidence>
<feature type="transmembrane region" description="Helical" evidence="5">
    <location>
        <begin position="129"/>
        <end position="151"/>
    </location>
</feature>
<reference evidence="7" key="1">
    <citation type="submission" date="2022-09" db="EMBL/GenBank/DDBJ databases">
        <title>Complete genome of Ligilactobacillus agilis AM_LB6, isolated from chicken feces.</title>
        <authorList>
            <person name="den Bakker H.C."/>
            <person name="Mann A."/>
        </authorList>
    </citation>
    <scope>NUCLEOTIDE SEQUENCE</scope>
    <source>
        <strain evidence="7">AM_LB6</strain>
    </source>
</reference>
<dbReference type="InterPro" id="IPR000412">
    <property type="entry name" value="ABC_2_transport"/>
</dbReference>
<name>A0A9Q9J4X1_9LACO</name>
<dbReference type="PANTHER" id="PTHR43077">
    <property type="entry name" value="TRANSPORT PERMEASE YVFS-RELATED"/>
    <property type="match status" value="1"/>
</dbReference>
<evidence type="ECO:0000256" key="1">
    <source>
        <dbReference type="ARBA" id="ARBA00004141"/>
    </source>
</evidence>
<feature type="transmembrane region" description="Helical" evidence="5">
    <location>
        <begin position="96"/>
        <end position="117"/>
    </location>
</feature>
<accession>A0A9Q9J4X1</accession>
<evidence type="ECO:0000256" key="3">
    <source>
        <dbReference type="ARBA" id="ARBA00022989"/>
    </source>
</evidence>
<keyword evidence="3 5" id="KW-1133">Transmembrane helix</keyword>
<feature type="transmembrane region" description="Helical" evidence="5">
    <location>
        <begin position="209"/>
        <end position="233"/>
    </location>
</feature>
<evidence type="ECO:0000313" key="8">
    <source>
        <dbReference type="Proteomes" id="UP001058429"/>
    </source>
</evidence>
<dbReference type="GO" id="GO:0140359">
    <property type="term" value="F:ABC-type transporter activity"/>
    <property type="evidence" value="ECO:0007669"/>
    <property type="project" value="InterPro"/>
</dbReference>
<gene>
    <name evidence="7" type="ORF">N4562_10615</name>
</gene>
<dbReference type="InterPro" id="IPR013525">
    <property type="entry name" value="ABC2_TM"/>
</dbReference>
<dbReference type="GO" id="GO:0043190">
    <property type="term" value="C:ATP-binding cassette (ABC) transporter complex"/>
    <property type="evidence" value="ECO:0007669"/>
    <property type="project" value="InterPro"/>
</dbReference>
<sequence length="249" mass="28645">MLALLKIEWLRLTRNKKYIFMTAVMPIVLFIVFSSVYEKSNSAFTQNFLMSMTTFCLTSFALYNFPFDIMEDKNNGWDETLQKVPLSKFQVTLVKIIKMTIESALSIILVFLAGHFLKNVNLTLTQWLVSGLLLLFGSTIFLSIGTLLTLFKDMQTASIFSNILYFGLAILGGLWVPINVFPIFLQKIAKFTPTYHFRELAVSYISKGIIPWFSLYILILYGLFFLTIFYVVAKQSKTLRTISNYNKKS</sequence>
<dbReference type="EMBL" id="CP104396">
    <property type="protein sequence ID" value="UXC63461.1"/>
    <property type="molecule type" value="Genomic_DNA"/>
</dbReference>
<dbReference type="GeneID" id="75138310"/>
<dbReference type="PANTHER" id="PTHR43077:SF11">
    <property type="entry name" value="TRANSPORT PERMEASE YVFS-RELATED"/>
    <property type="match status" value="1"/>
</dbReference>
<organism evidence="7 8">
    <name type="scientific">Ligilactobacillus agilis</name>
    <dbReference type="NCBI Taxonomy" id="1601"/>
    <lineage>
        <taxon>Bacteria</taxon>
        <taxon>Bacillati</taxon>
        <taxon>Bacillota</taxon>
        <taxon>Bacilli</taxon>
        <taxon>Lactobacillales</taxon>
        <taxon>Lactobacillaceae</taxon>
        <taxon>Ligilactobacillus</taxon>
    </lineage>
</organism>
<keyword evidence="2 5" id="KW-0812">Transmembrane</keyword>
<feature type="transmembrane region" description="Helical" evidence="5">
    <location>
        <begin position="163"/>
        <end position="189"/>
    </location>
</feature>
<proteinExistence type="predicted"/>
<dbReference type="PIRSF" id="PIRSF006648">
    <property type="entry name" value="DrrB"/>
    <property type="match status" value="1"/>
</dbReference>
<dbReference type="AlphaFoldDB" id="A0A9Q9J4X1"/>
<protein>
    <submittedName>
        <fullName evidence="7">ABC transporter permease</fullName>
    </submittedName>
</protein>
<dbReference type="RefSeq" id="WP_260903918.1">
    <property type="nucleotide sequence ID" value="NZ_CAJTQW010000008.1"/>
</dbReference>
<keyword evidence="4 5" id="KW-0472">Membrane</keyword>
<evidence type="ECO:0000313" key="7">
    <source>
        <dbReference type="EMBL" id="UXC63461.1"/>
    </source>
</evidence>
<feature type="transmembrane region" description="Helical" evidence="5">
    <location>
        <begin position="18"/>
        <end position="37"/>
    </location>
</feature>
<feature type="domain" description="ABC-2 type transporter transmembrane" evidence="6">
    <location>
        <begin position="2"/>
        <end position="202"/>
    </location>
</feature>
<evidence type="ECO:0000259" key="6">
    <source>
        <dbReference type="Pfam" id="PF01061"/>
    </source>
</evidence>
<evidence type="ECO:0000256" key="2">
    <source>
        <dbReference type="ARBA" id="ARBA00022692"/>
    </source>
</evidence>
<dbReference type="Pfam" id="PF01061">
    <property type="entry name" value="ABC2_membrane"/>
    <property type="match status" value="1"/>
</dbReference>